<evidence type="ECO:0000256" key="4">
    <source>
        <dbReference type="ARBA" id="ARBA00023239"/>
    </source>
</evidence>
<gene>
    <name evidence="10" type="primary">EOG090X08W6</name>
</gene>
<dbReference type="EMBL" id="LR004660">
    <property type="protein sequence ID" value="SVE74279.1"/>
    <property type="molecule type" value="mRNA"/>
</dbReference>
<feature type="compositionally biased region" description="Polar residues" evidence="9">
    <location>
        <begin position="102"/>
        <end position="114"/>
    </location>
</feature>
<comment type="similarity">
    <text evidence="2">Belongs to the DeoC/FbaB aldolase family. DeoC type 2 subfamily.</text>
</comment>
<dbReference type="GO" id="GO:0016052">
    <property type="term" value="P:carbohydrate catabolic process"/>
    <property type="evidence" value="ECO:0007669"/>
    <property type="project" value="TreeGrafter"/>
</dbReference>
<protein>
    <recommendedName>
        <fullName evidence="3">deoxyribose-phosphate aldolase</fullName>
        <ecNumber evidence="3">4.1.2.4</ecNumber>
    </recommendedName>
    <alternativeName>
        <fullName evidence="7">2-deoxy-D-ribose 5-phosphate aldolase</fullName>
    </alternativeName>
    <alternativeName>
        <fullName evidence="6">Phosphodeoxyriboaldolase</fullName>
    </alternativeName>
</protein>
<evidence type="ECO:0000256" key="3">
    <source>
        <dbReference type="ARBA" id="ARBA00012515"/>
    </source>
</evidence>
<evidence type="ECO:0000256" key="8">
    <source>
        <dbReference type="ARBA" id="ARBA00048791"/>
    </source>
</evidence>
<evidence type="ECO:0000256" key="1">
    <source>
        <dbReference type="ARBA" id="ARBA00004816"/>
    </source>
</evidence>
<evidence type="ECO:0000256" key="9">
    <source>
        <dbReference type="SAM" id="MobiDB-lite"/>
    </source>
</evidence>
<keyword evidence="4" id="KW-0456">Lyase</keyword>
<dbReference type="PANTHER" id="PTHR10889:SF3">
    <property type="entry name" value="DEOXYRIBOSE-PHOSPHATE ALDOLASE"/>
    <property type="match status" value="1"/>
</dbReference>
<dbReference type="GO" id="GO:0005737">
    <property type="term" value="C:cytoplasm"/>
    <property type="evidence" value="ECO:0007669"/>
    <property type="project" value="InterPro"/>
</dbReference>
<feature type="region of interest" description="Disordered" evidence="9">
    <location>
        <begin position="19"/>
        <end position="115"/>
    </location>
</feature>
<dbReference type="EC" id="4.1.2.4" evidence="3"/>
<dbReference type="GO" id="GO:0009264">
    <property type="term" value="P:deoxyribonucleotide catabolic process"/>
    <property type="evidence" value="ECO:0007669"/>
    <property type="project" value="InterPro"/>
</dbReference>
<dbReference type="GO" id="GO:0004139">
    <property type="term" value="F:deoxyribose-phosphate aldolase activity"/>
    <property type="evidence" value="ECO:0007669"/>
    <property type="project" value="UniProtKB-EC"/>
</dbReference>
<dbReference type="GO" id="GO:0046386">
    <property type="term" value="P:deoxyribose phosphate catabolic process"/>
    <property type="evidence" value="ECO:0007669"/>
    <property type="project" value="UniProtKB-UniPathway"/>
</dbReference>
<dbReference type="Pfam" id="PF01791">
    <property type="entry name" value="DeoC"/>
    <property type="match status" value="1"/>
</dbReference>
<dbReference type="Gene3D" id="3.20.20.70">
    <property type="entry name" value="Aldolase class I"/>
    <property type="match status" value="1"/>
</dbReference>
<dbReference type="InterPro" id="IPR011343">
    <property type="entry name" value="DeoC"/>
</dbReference>
<evidence type="ECO:0000313" key="10">
    <source>
        <dbReference type="EMBL" id="SVE74279.1"/>
    </source>
</evidence>
<keyword evidence="5" id="KW-0704">Schiff base</keyword>
<name>A0A4Y7M3E9_9CRUS</name>
<evidence type="ECO:0000256" key="6">
    <source>
        <dbReference type="ARBA" id="ARBA00031814"/>
    </source>
</evidence>
<dbReference type="AlphaFoldDB" id="A0A4Y7M3E9"/>
<reference evidence="10" key="1">
    <citation type="submission" date="2018-08" db="EMBL/GenBank/DDBJ databases">
        <authorList>
            <person name="Cornetti L."/>
        </authorList>
    </citation>
    <scope>NUCLEOTIDE SEQUENCE</scope>
    <source>
        <strain evidence="10">ZW-BAR-1</strain>
    </source>
</reference>
<accession>A0A4Y7M3E9</accession>
<proteinExistence type="evidence at transcript level"/>
<comment type="pathway">
    <text evidence="1">Carbohydrate degradation; 2-deoxy-D-ribose 1-phosphate degradation; D-glyceraldehyde 3-phosphate and acetaldehyde from 2-deoxy-alpha-D-ribose 1-phosphate: step 2/2.</text>
</comment>
<evidence type="ECO:0000256" key="7">
    <source>
        <dbReference type="ARBA" id="ARBA00032755"/>
    </source>
</evidence>
<dbReference type="FunFam" id="3.20.20.70:FF:000106">
    <property type="entry name" value="Deoxyribose-phosphate aldolase"/>
    <property type="match status" value="1"/>
</dbReference>
<feature type="compositionally biased region" description="Polar residues" evidence="9">
    <location>
        <begin position="75"/>
        <end position="93"/>
    </location>
</feature>
<dbReference type="UniPathway" id="UPA00002">
    <property type="reaction ID" value="UER00468"/>
</dbReference>
<dbReference type="InterPro" id="IPR013785">
    <property type="entry name" value="Aldolase_TIM"/>
</dbReference>
<dbReference type="SUPFAM" id="SSF51569">
    <property type="entry name" value="Aldolase"/>
    <property type="match status" value="1"/>
</dbReference>
<dbReference type="SMART" id="SM01133">
    <property type="entry name" value="DeoC"/>
    <property type="match status" value="1"/>
</dbReference>
<comment type="catalytic activity">
    <reaction evidence="8">
        <text>2-deoxy-D-ribose 5-phosphate = D-glyceraldehyde 3-phosphate + acetaldehyde</text>
        <dbReference type="Rhea" id="RHEA:12821"/>
        <dbReference type="ChEBI" id="CHEBI:15343"/>
        <dbReference type="ChEBI" id="CHEBI:59776"/>
        <dbReference type="ChEBI" id="CHEBI:62877"/>
        <dbReference type="EC" id="4.1.2.4"/>
    </reaction>
</comment>
<evidence type="ECO:0000256" key="2">
    <source>
        <dbReference type="ARBA" id="ARBA00009473"/>
    </source>
</evidence>
<organism evidence="10">
    <name type="scientific">Daphnia barbata</name>
    <dbReference type="NCBI Taxonomy" id="414587"/>
    <lineage>
        <taxon>Eukaryota</taxon>
        <taxon>Metazoa</taxon>
        <taxon>Ecdysozoa</taxon>
        <taxon>Arthropoda</taxon>
        <taxon>Crustacea</taxon>
        <taxon>Branchiopoda</taxon>
        <taxon>Diplostraca</taxon>
        <taxon>Cladocera</taxon>
        <taxon>Anomopoda</taxon>
        <taxon>Daphniidae</taxon>
        <taxon>Daphnia</taxon>
    </lineage>
</organism>
<dbReference type="NCBIfam" id="TIGR00126">
    <property type="entry name" value="deoC"/>
    <property type="match status" value="1"/>
</dbReference>
<dbReference type="CDD" id="cd00959">
    <property type="entry name" value="DeoC"/>
    <property type="match status" value="1"/>
</dbReference>
<feature type="compositionally biased region" description="Acidic residues" evidence="9">
    <location>
        <begin position="57"/>
        <end position="66"/>
    </location>
</feature>
<dbReference type="InterPro" id="IPR002915">
    <property type="entry name" value="DeoC/FbaB/LacD_aldolase"/>
</dbReference>
<dbReference type="PANTHER" id="PTHR10889">
    <property type="entry name" value="DEOXYRIBOSE-PHOSPHATE ALDOLASE"/>
    <property type="match status" value="1"/>
</dbReference>
<evidence type="ECO:0000256" key="5">
    <source>
        <dbReference type="ARBA" id="ARBA00023270"/>
    </source>
</evidence>
<sequence length="432" mass="47104">MCSRFMSYLEKRFACLGKNGDEDCSSDERSDNNDDNCESSQSHGDSYQEDSFKSYSEEESSGEDVVESTGRRGSRNSNYEVNRSTTIGSTNTIAKPEASKSADGQSKRTPTKGNNWKDVKLRVADLGWVNRSCVNDQAVKGRIQDLLSSRLIHADHQAEWLARSIQCIDLTTLAGDDCPSNVARLCSKAANPLSDNLADALHIKCGKLTTGAVCVYPARVADACIGIERLGANIPVASVATGFPTGQTSLKIRLEEIEFAVQSGAKEIDIVINRELALAQKWGELYNELVMMRQACGESHMKSILAVGELCNLTNVYKASLVAMMAGSDFIKTSTGKETVNATLPIGLVMCRAIRAYNRKTGFKVGFKPAGGIRTSKDVLQWMTLMKEELGDDYLTPELFRIGASALLNDIERNLASHADGGYFLAEEMPMA</sequence>